<dbReference type="PANTHER" id="PTHR46558">
    <property type="entry name" value="TRACRIPTIONAL REGULATORY PROTEIN-RELATED-RELATED"/>
    <property type="match status" value="1"/>
</dbReference>
<reference evidence="4" key="1">
    <citation type="journal article" date="2019" name="Int. J. Syst. Evol. Microbiol.">
        <title>The Global Catalogue of Microorganisms (GCM) 10K type strain sequencing project: providing services to taxonomists for standard genome sequencing and annotation.</title>
        <authorList>
            <consortium name="The Broad Institute Genomics Platform"/>
            <consortium name="The Broad Institute Genome Sequencing Center for Infectious Disease"/>
            <person name="Wu L."/>
            <person name="Ma J."/>
        </authorList>
    </citation>
    <scope>NUCLEOTIDE SEQUENCE [LARGE SCALE GENOMIC DNA]</scope>
    <source>
        <strain evidence="4">CCUG 70865</strain>
    </source>
</reference>
<evidence type="ECO:0000313" key="4">
    <source>
        <dbReference type="Proteomes" id="UP001597138"/>
    </source>
</evidence>
<protein>
    <submittedName>
        <fullName evidence="3">Helix-turn-helix domain-containing protein</fullName>
    </submittedName>
</protein>
<feature type="domain" description="HTH cro/C1-type" evidence="2">
    <location>
        <begin position="9"/>
        <end position="63"/>
    </location>
</feature>
<evidence type="ECO:0000313" key="3">
    <source>
        <dbReference type="EMBL" id="MFD1601167.1"/>
    </source>
</evidence>
<proteinExistence type="predicted"/>
<dbReference type="RefSeq" id="WP_379817253.1">
    <property type="nucleotide sequence ID" value="NZ_JBHUDZ010000001.1"/>
</dbReference>
<keyword evidence="4" id="KW-1185">Reference proteome</keyword>
<dbReference type="Proteomes" id="UP001597138">
    <property type="component" value="Unassembled WGS sequence"/>
</dbReference>
<dbReference type="SMART" id="SM00530">
    <property type="entry name" value="HTH_XRE"/>
    <property type="match status" value="1"/>
</dbReference>
<sequence>MNKTVGNNLKTLRKSKNMSQEEVADQLNISQSAYARMERGESTSWAIHFNKICQIFERSPEELVKEKLGLDKFENLISIERQTELAMINVYRKIIRQYELQIEDLKGIINYLNKGKN</sequence>
<comment type="caution">
    <text evidence="3">The sequence shown here is derived from an EMBL/GenBank/DDBJ whole genome shotgun (WGS) entry which is preliminary data.</text>
</comment>
<dbReference type="PANTHER" id="PTHR46558:SF11">
    <property type="entry name" value="HTH-TYPE TRANSCRIPTIONAL REGULATOR XRE"/>
    <property type="match status" value="1"/>
</dbReference>
<keyword evidence="1" id="KW-0238">DNA-binding</keyword>
<dbReference type="CDD" id="cd00093">
    <property type="entry name" value="HTH_XRE"/>
    <property type="match status" value="1"/>
</dbReference>
<evidence type="ECO:0000256" key="1">
    <source>
        <dbReference type="ARBA" id="ARBA00023125"/>
    </source>
</evidence>
<evidence type="ECO:0000259" key="2">
    <source>
        <dbReference type="PROSITE" id="PS50943"/>
    </source>
</evidence>
<dbReference type="SUPFAM" id="SSF47413">
    <property type="entry name" value="lambda repressor-like DNA-binding domains"/>
    <property type="match status" value="1"/>
</dbReference>
<organism evidence="3 4">
    <name type="scientific">Flavobacterium artemisiae</name>
    <dbReference type="NCBI Taxonomy" id="2126556"/>
    <lineage>
        <taxon>Bacteria</taxon>
        <taxon>Pseudomonadati</taxon>
        <taxon>Bacteroidota</taxon>
        <taxon>Flavobacteriia</taxon>
        <taxon>Flavobacteriales</taxon>
        <taxon>Flavobacteriaceae</taxon>
        <taxon>Flavobacterium</taxon>
    </lineage>
</organism>
<gene>
    <name evidence="3" type="ORF">ACFSC2_00280</name>
</gene>
<name>A0ABW4H793_9FLAO</name>
<dbReference type="PROSITE" id="PS50943">
    <property type="entry name" value="HTH_CROC1"/>
    <property type="match status" value="1"/>
</dbReference>
<dbReference type="Pfam" id="PF01381">
    <property type="entry name" value="HTH_3"/>
    <property type="match status" value="1"/>
</dbReference>
<dbReference type="Gene3D" id="1.10.260.40">
    <property type="entry name" value="lambda repressor-like DNA-binding domains"/>
    <property type="match status" value="1"/>
</dbReference>
<dbReference type="InterPro" id="IPR010982">
    <property type="entry name" value="Lambda_DNA-bd_dom_sf"/>
</dbReference>
<dbReference type="InterPro" id="IPR001387">
    <property type="entry name" value="Cro/C1-type_HTH"/>
</dbReference>
<dbReference type="EMBL" id="JBHUDZ010000001">
    <property type="protein sequence ID" value="MFD1601167.1"/>
    <property type="molecule type" value="Genomic_DNA"/>
</dbReference>
<accession>A0ABW4H793</accession>